<dbReference type="PANTHER" id="PTHR43655">
    <property type="entry name" value="ATP-DEPENDENT PROTEASE"/>
    <property type="match status" value="1"/>
</dbReference>
<keyword evidence="16" id="KW-0175">Coiled coil</keyword>
<dbReference type="Gene3D" id="3.30.720.210">
    <property type="match status" value="1"/>
</dbReference>
<evidence type="ECO:0000256" key="15">
    <source>
        <dbReference type="RuleBase" id="RU003651"/>
    </source>
</evidence>
<comment type="subunit">
    <text evidence="14">Homohexamer.</text>
</comment>
<evidence type="ECO:0000259" key="17">
    <source>
        <dbReference type="SMART" id="SM00382"/>
    </source>
</evidence>
<dbReference type="HAMAP" id="MF_01458">
    <property type="entry name" value="FtsH"/>
    <property type="match status" value="1"/>
</dbReference>
<proteinExistence type="inferred from homology"/>
<dbReference type="GO" id="GO:0030163">
    <property type="term" value="P:protein catabolic process"/>
    <property type="evidence" value="ECO:0007669"/>
    <property type="project" value="UniProtKB-UniRule"/>
</dbReference>
<dbReference type="GO" id="GO:0005886">
    <property type="term" value="C:plasma membrane"/>
    <property type="evidence" value="ECO:0007669"/>
    <property type="project" value="UniProtKB-SubCell"/>
</dbReference>
<dbReference type="CDD" id="cd19501">
    <property type="entry name" value="RecA-like_FtsH"/>
    <property type="match status" value="1"/>
</dbReference>
<evidence type="ECO:0000256" key="4">
    <source>
        <dbReference type="ARBA" id="ARBA00022692"/>
    </source>
</evidence>
<keyword evidence="19" id="KW-1185">Reference proteome</keyword>
<evidence type="ECO:0000256" key="14">
    <source>
        <dbReference type="HAMAP-Rule" id="MF_01458"/>
    </source>
</evidence>
<comment type="similarity">
    <text evidence="15">Belongs to the AAA ATPase family.</text>
</comment>
<evidence type="ECO:0000256" key="12">
    <source>
        <dbReference type="ARBA" id="ARBA00023136"/>
    </source>
</evidence>
<comment type="similarity">
    <text evidence="13 14">In the central section; belongs to the AAA ATPase family.</text>
</comment>
<evidence type="ECO:0000256" key="6">
    <source>
        <dbReference type="ARBA" id="ARBA00022741"/>
    </source>
</evidence>
<dbReference type="Gene3D" id="1.20.58.760">
    <property type="entry name" value="Peptidase M41"/>
    <property type="match status" value="1"/>
</dbReference>
<reference evidence="19" key="1">
    <citation type="submission" date="2016-10" db="EMBL/GenBank/DDBJ databases">
        <authorList>
            <person name="Varghese N."/>
            <person name="Submissions S."/>
        </authorList>
    </citation>
    <scope>NUCLEOTIDE SEQUENCE [LARGE SCALE GENOMIC DNA]</scope>
    <source>
        <strain evidence="19">DSM 8415</strain>
    </source>
</reference>
<dbReference type="PROSITE" id="PS00674">
    <property type="entry name" value="AAA"/>
    <property type="match status" value="1"/>
</dbReference>
<dbReference type="OrthoDB" id="9809379at2"/>
<keyword evidence="12 14" id="KW-0472">Membrane</keyword>
<evidence type="ECO:0000256" key="9">
    <source>
        <dbReference type="ARBA" id="ARBA00022840"/>
    </source>
</evidence>
<evidence type="ECO:0000256" key="1">
    <source>
        <dbReference type="ARBA" id="ARBA00004370"/>
    </source>
</evidence>
<dbReference type="GO" id="GO:0016887">
    <property type="term" value="F:ATP hydrolysis activity"/>
    <property type="evidence" value="ECO:0007669"/>
    <property type="project" value="UniProtKB-UniRule"/>
</dbReference>
<sequence length="616" mass="69604">MQNNNDEQKPNKENNYQNLIKFSLFYLLIGLLAIYFYQSYFAQEKKTLTYSEFKSLVAKNRVISCEISSQYIKGEYLNDKNKKESFVTIAVNDPNLVKDLEEHHVNFSGTISNTWLTNLIFGWILPFGLLFFLWWFMTRKIRGSSGSIFGFGKGRFKVYLNKRPDVKFSDVAGIDEVKYEVEEIVEFLKNPGKYQRLGGRIPKGVLLVGAPGTGKTLLAKATAGEAEVPFLSISGSEFIEMFVGVGASRVRDLFQEAKKLAPCIVFIDEIDTIGKSRAINTITSNDEREQTLNQLLAEMDGFESNLGVIIMAATNRPEILDPALLRPGRFDRQIIVDKPNVNGREAIFKVHVRKIKLDPDVDIKKLAQMTPGLVGADIENIVNEAALLAARENSETVNMRHFEEAIERQIAGLKKQNRAMREEEKKRVAVHESGHAIIAYLLPNVDKVHKISIIPRGVAALGYTQQLPTDDRYLITKQEMLNMIKVLFGGRIAEELVLKDVSTGAQNDLSRATDIARSIVTKFGMSETIGLVVLEDPAKSRFLGTENIFTQKDEISEKTKEAVDAEINKILNDCYKEAKEMLENNMDKLEKLTNLLLEKEEINEEELKKVMESENV</sequence>
<dbReference type="InterPro" id="IPR003959">
    <property type="entry name" value="ATPase_AAA_core"/>
</dbReference>
<dbReference type="Pfam" id="PF01434">
    <property type="entry name" value="Peptidase_M41"/>
    <property type="match status" value="1"/>
</dbReference>
<evidence type="ECO:0000256" key="3">
    <source>
        <dbReference type="ARBA" id="ARBA00022670"/>
    </source>
</evidence>
<comment type="similarity">
    <text evidence="2 14">In the C-terminal section; belongs to the peptidase M41 family.</text>
</comment>
<keyword evidence="5 14" id="KW-0479">Metal-binding</keyword>
<feature type="binding site" evidence="14">
    <location>
        <begin position="209"/>
        <end position="216"/>
    </location>
    <ligand>
        <name>ATP</name>
        <dbReference type="ChEBI" id="CHEBI:30616"/>
    </ligand>
</feature>
<name>A0A1G6RM86_9BACT</name>
<feature type="binding site" evidence="14">
    <location>
        <position position="508"/>
    </location>
    <ligand>
        <name>Zn(2+)</name>
        <dbReference type="ChEBI" id="CHEBI:29105"/>
        <note>catalytic</note>
    </ligand>
</feature>
<dbReference type="SUPFAM" id="SSF52540">
    <property type="entry name" value="P-loop containing nucleoside triphosphate hydrolases"/>
    <property type="match status" value="1"/>
</dbReference>
<dbReference type="GO" id="GO:0004176">
    <property type="term" value="F:ATP-dependent peptidase activity"/>
    <property type="evidence" value="ECO:0007669"/>
    <property type="project" value="InterPro"/>
</dbReference>
<protein>
    <recommendedName>
        <fullName evidence="14">ATP-dependent zinc metalloprotease FtsH</fullName>
        <ecNumber evidence="14">3.4.24.-</ecNumber>
    </recommendedName>
</protein>
<accession>A0A1G6RM86</accession>
<evidence type="ECO:0000256" key="13">
    <source>
        <dbReference type="ARBA" id="ARBA00061570"/>
    </source>
</evidence>
<evidence type="ECO:0000256" key="2">
    <source>
        <dbReference type="ARBA" id="ARBA00010044"/>
    </source>
</evidence>
<dbReference type="FunFam" id="3.40.50.300:FF:000001">
    <property type="entry name" value="ATP-dependent zinc metalloprotease FtsH"/>
    <property type="match status" value="1"/>
</dbReference>
<dbReference type="FunFam" id="1.10.8.60:FF:000001">
    <property type="entry name" value="ATP-dependent zinc metalloprotease FtsH"/>
    <property type="match status" value="1"/>
</dbReference>
<feature type="active site" evidence="14">
    <location>
        <position position="432"/>
    </location>
</feature>
<dbReference type="NCBIfam" id="TIGR01241">
    <property type="entry name" value="FtsH_fam"/>
    <property type="match status" value="1"/>
</dbReference>
<feature type="coiled-coil region" evidence="16">
    <location>
        <begin position="572"/>
        <end position="609"/>
    </location>
</feature>
<dbReference type="SUPFAM" id="SSF140990">
    <property type="entry name" value="FtsH protease domain-like"/>
    <property type="match status" value="1"/>
</dbReference>
<keyword evidence="10 14" id="KW-1133">Transmembrane helix</keyword>
<dbReference type="SMART" id="SM00382">
    <property type="entry name" value="AAA"/>
    <property type="match status" value="1"/>
</dbReference>
<keyword evidence="8 14" id="KW-0862">Zinc</keyword>
<evidence type="ECO:0000313" key="19">
    <source>
        <dbReference type="Proteomes" id="UP000199411"/>
    </source>
</evidence>
<comment type="subcellular location">
    <subcellularLocation>
        <location evidence="14">Cell membrane</location>
        <topology evidence="14">Multi-pass membrane protein</topology>
        <orientation evidence="14">Cytoplasmic side</orientation>
    </subcellularLocation>
    <subcellularLocation>
        <location evidence="1">Membrane</location>
    </subcellularLocation>
</comment>
<dbReference type="Pfam" id="PF06480">
    <property type="entry name" value="FtsH_ext"/>
    <property type="match status" value="1"/>
</dbReference>
<dbReference type="GO" id="GO:0008270">
    <property type="term" value="F:zinc ion binding"/>
    <property type="evidence" value="ECO:0007669"/>
    <property type="project" value="UniProtKB-UniRule"/>
</dbReference>
<dbReference type="RefSeq" id="WP_092129756.1">
    <property type="nucleotide sequence ID" value="NZ_FMYU01000019.1"/>
</dbReference>
<evidence type="ECO:0000313" key="18">
    <source>
        <dbReference type="EMBL" id="SDD05464.1"/>
    </source>
</evidence>
<dbReference type="InterPro" id="IPR000642">
    <property type="entry name" value="Peptidase_M41"/>
</dbReference>
<dbReference type="Pfam" id="PF17862">
    <property type="entry name" value="AAA_lid_3"/>
    <property type="match status" value="1"/>
</dbReference>
<dbReference type="InterPro" id="IPR037219">
    <property type="entry name" value="Peptidase_M41-like"/>
</dbReference>
<keyword evidence="11 14" id="KW-0482">Metalloprotease</keyword>
<evidence type="ECO:0000256" key="10">
    <source>
        <dbReference type="ARBA" id="ARBA00022989"/>
    </source>
</evidence>
<dbReference type="EMBL" id="FMYU01000019">
    <property type="protein sequence ID" value="SDD05464.1"/>
    <property type="molecule type" value="Genomic_DNA"/>
</dbReference>
<dbReference type="InterPro" id="IPR050928">
    <property type="entry name" value="ATP-dep_Zn_Metalloprotease"/>
</dbReference>
<dbReference type="InterPro" id="IPR027417">
    <property type="entry name" value="P-loop_NTPase"/>
</dbReference>
<organism evidence="18 19">
    <name type="scientific">Desulfurella multipotens</name>
    <dbReference type="NCBI Taxonomy" id="79269"/>
    <lineage>
        <taxon>Bacteria</taxon>
        <taxon>Pseudomonadati</taxon>
        <taxon>Campylobacterota</taxon>
        <taxon>Desulfurellia</taxon>
        <taxon>Desulfurellales</taxon>
        <taxon>Desulfurellaceae</taxon>
        <taxon>Desulfurella</taxon>
    </lineage>
</organism>
<dbReference type="Gene3D" id="1.10.8.60">
    <property type="match status" value="1"/>
</dbReference>
<keyword evidence="14" id="KW-1003">Cell membrane</keyword>
<keyword evidence="4 14" id="KW-0812">Transmembrane</keyword>
<dbReference type="InterPro" id="IPR005936">
    <property type="entry name" value="FtsH"/>
</dbReference>
<evidence type="ECO:0000256" key="7">
    <source>
        <dbReference type="ARBA" id="ARBA00022801"/>
    </source>
</evidence>
<dbReference type="Gene3D" id="3.40.50.300">
    <property type="entry name" value="P-loop containing nucleotide triphosphate hydrolases"/>
    <property type="match status" value="1"/>
</dbReference>
<evidence type="ECO:0000256" key="8">
    <source>
        <dbReference type="ARBA" id="ARBA00022833"/>
    </source>
</evidence>
<keyword evidence="6 14" id="KW-0547">Nucleotide-binding</keyword>
<dbReference type="PANTHER" id="PTHR43655:SF2">
    <property type="entry name" value="AFG3 LIKE MATRIX AAA PEPTIDASE SUBUNIT 2, ISOFORM A"/>
    <property type="match status" value="1"/>
</dbReference>
<dbReference type="AlphaFoldDB" id="A0A1G6RM86"/>
<feature type="transmembrane region" description="Helical" evidence="14">
    <location>
        <begin position="115"/>
        <end position="137"/>
    </location>
</feature>
<feature type="binding site" evidence="14">
    <location>
        <position position="431"/>
    </location>
    <ligand>
        <name>Zn(2+)</name>
        <dbReference type="ChEBI" id="CHEBI:29105"/>
        <note>catalytic</note>
    </ligand>
</feature>
<evidence type="ECO:0000256" key="5">
    <source>
        <dbReference type="ARBA" id="ARBA00022723"/>
    </source>
</evidence>
<dbReference type="GO" id="GO:0004222">
    <property type="term" value="F:metalloendopeptidase activity"/>
    <property type="evidence" value="ECO:0007669"/>
    <property type="project" value="InterPro"/>
</dbReference>
<feature type="domain" description="AAA+ ATPase" evidence="17">
    <location>
        <begin position="201"/>
        <end position="340"/>
    </location>
</feature>
<comment type="function">
    <text evidence="14">Acts as a processive, ATP-dependent zinc metallopeptidase for both cytoplasmic and membrane proteins. Plays a role in the quality control of integral membrane proteins.</text>
</comment>
<keyword evidence="7 14" id="KW-0378">Hydrolase</keyword>
<dbReference type="Proteomes" id="UP000199411">
    <property type="component" value="Unassembled WGS sequence"/>
</dbReference>
<dbReference type="InterPro" id="IPR003593">
    <property type="entry name" value="AAA+_ATPase"/>
</dbReference>
<evidence type="ECO:0000256" key="11">
    <source>
        <dbReference type="ARBA" id="ARBA00023049"/>
    </source>
</evidence>
<keyword evidence="3 14" id="KW-0645">Protease</keyword>
<gene>
    <name evidence="14" type="primary">ftsH</name>
    <name evidence="18" type="ORF">SAMN05660835_01817</name>
</gene>
<dbReference type="GO" id="GO:0005524">
    <property type="term" value="F:ATP binding"/>
    <property type="evidence" value="ECO:0007669"/>
    <property type="project" value="UniProtKB-UniRule"/>
</dbReference>
<dbReference type="EC" id="3.4.24.-" evidence="14"/>
<dbReference type="InterPro" id="IPR011546">
    <property type="entry name" value="Pept_M41_FtsH_extracell"/>
</dbReference>
<comment type="cofactor">
    <cofactor evidence="14">
        <name>Zn(2+)</name>
        <dbReference type="ChEBI" id="CHEBI:29105"/>
    </cofactor>
    <text evidence="14">Binds 1 zinc ion per subunit.</text>
</comment>
<feature type="transmembrane region" description="Helical" evidence="14">
    <location>
        <begin position="20"/>
        <end position="37"/>
    </location>
</feature>
<dbReference type="FunFam" id="1.20.58.760:FF:000001">
    <property type="entry name" value="ATP-dependent zinc metalloprotease FtsH"/>
    <property type="match status" value="1"/>
</dbReference>
<evidence type="ECO:0000256" key="16">
    <source>
        <dbReference type="SAM" id="Coils"/>
    </source>
</evidence>
<keyword evidence="9 14" id="KW-0067">ATP-binding</keyword>
<dbReference type="InterPro" id="IPR003960">
    <property type="entry name" value="ATPase_AAA_CS"/>
</dbReference>
<feature type="binding site" evidence="14">
    <location>
        <position position="435"/>
    </location>
    <ligand>
        <name>Zn(2+)</name>
        <dbReference type="ChEBI" id="CHEBI:29105"/>
        <note>catalytic</note>
    </ligand>
</feature>
<dbReference type="InterPro" id="IPR041569">
    <property type="entry name" value="AAA_lid_3"/>
</dbReference>
<dbReference type="GO" id="GO:0006508">
    <property type="term" value="P:proteolysis"/>
    <property type="evidence" value="ECO:0007669"/>
    <property type="project" value="UniProtKB-KW"/>
</dbReference>
<dbReference type="Pfam" id="PF00004">
    <property type="entry name" value="AAA"/>
    <property type="match status" value="1"/>
</dbReference>